<reference evidence="1" key="1">
    <citation type="journal article" date="2011" name="BMC Genomics">
        <title>An insight into the sialome of Simulium guianense (DIPTERA:SIMulIIDAE), the main vector of River Blindness Disease in Brazil.</title>
        <authorList>
            <person name="Chagas A.C."/>
            <person name="Calvo E."/>
            <person name="Pimenta P.F."/>
            <person name="Ribeiro J.M."/>
        </authorList>
    </citation>
    <scope>NUCLEOTIDE SEQUENCE</scope>
    <source>
        <tissue evidence="1">Salivary gland</tissue>
    </source>
</reference>
<dbReference type="EMBL" id="JI626263">
    <property type="protein sequence ID" value="AEB96498.1"/>
    <property type="molecule type" value="mRNA"/>
</dbReference>
<dbReference type="PANTHER" id="PTHR47890">
    <property type="entry name" value="LD24308P"/>
    <property type="match status" value="1"/>
</dbReference>
<evidence type="ECO:0000313" key="1">
    <source>
        <dbReference type="EMBL" id="AEB96498.1"/>
    </source>
</evidence>
<dbReference type="AlphaFoldDB" id="F5GTV0"/>
<accession>F5GTV0</accession>
<sequence length="233" mass="26551">MDPDRVVTGVRLAQSNSVLYWQLQTGKPRTFGFVDTDTMEWEPLPNVTRQANDSLFHRINIKQSFIMRNLEVPEPYVLTGVQFSVKTVGETTGYDINLFGRQIELMEGKLFNETTKFEANEELFDRYRTENLNTLVNVNKEEVITATAKDKHTIYVVFGHSSIEGDFGQHLVPFFDVRKVTTSVPMPLKGVGLYHRTNEKHAGIIAPRLIAINPVNYLSVFANRTENVKKIGN</sequence>
<name>F5GTV0_SIMGU</name>
<dbReference type="PANTHER" id="PTHR47890:SF1">
    <property type="entry name" value="LD24308P"/>
    <property type="match status" value="1"/>
</dbReference>
<organism evidence="1">
    <name type="scientific">Simulium guianense</name>
    <name type="common">Black fly</name>
    <dbReference type="NCBI Taxonomy" id="445764"/>
    <lineage>
        <taxon>Eukaryota</taxon>
        <taxon>Metazoa</taxon>
        <taxon>Ecdysozoa</taxon>
        <taxon>Arthropoda</taxon>
        <taxon>Hexapoda</taxon>
        <taxon>Insecta</taxon>
        <taxon>Pterygota</taxon>
        <taxon>Neoptera</taxon>
        <taxon>Endopterygota</taxon>
        <taxon>Diptera</taxon>
        <taxon>Nematocera</taxon>
        <taxon>Chironomoidea</taxon>
        <taxon>Simuliidae</taxon>
        <taxon>Simulium</taxon>
    </lineage>
</organism>
<protein>
    <submittedName>
        <fullName evidence="1">Hypothetical conserved protein</fullName>
    </submittedName>
</protein>
<proteinExistence type="evidence at transcript level"/>